<dbReference type="GO" id="GO:0005102">
    <property type="term" value="F:signaling receptor binding"/>
    <property type="evidence" value="ECO:0007669"/>
    <property type="project" value="InterPro"/>
</dbReference>
<evidence type="ECO:0000313" key="10">
    <source>
        <dbReference type="Proteomes" id="UP000004810"/>
    </source>
</evidence>
<keyword evidence="4" id="KW-0964">Secreted</keyword>
<reference evidence="10" key="1">
    <citation type="submission" date="2012-08" db="EMBL/GenBank/DDBJ databases">
        <title>The Genome Sequence of Wuchereria bancrofti.</title>
        <authorList>
            <person name="Nutman T.B."/>
            <person name="Fink D.L."/>
            <person name="Russ C."/>
            <person name="Young S."/>
            <person name="Zeng Q."/>
            <person name="Koehrsen M."/>
            <person name="Alvarado L."/>
            <person name="Berlin A."/>
            <person name="Chapman S.B."/>
            <person name="Chen Z."/>
            <person name="Freedman E."/>
            <person name="Gellesch M."/>
            <person name="Goldberg J."/>
            <person name="Griggs A."/>
            <person name="Gujja S."/>
            <person name="Heilman E.R."/>
            <person name="Heiman D."/>
            <person name="Hepburn T."/>
            <person name="Howarth C."/>
            <person name="Jen D."/>
            <person name="Larson L."/>
            <person name="Lewis B."/>
            <person name="Mehta T."/>
            <person name="Park D."/>
            <person name="Pearson M."/>
            <person name="Roberts A."/>
            <person name="Saif S."/>
            <person name="Shea T."/>
            <person name="Shenoy N."/>
            <person name="Sisk P."/>
            <person name="Stolte C."/>
            <person name="Sykes S."/>
            <person name="Walk T."/>
            <person name="White J."/>
            <person name="Yandava C."/>
            <person name="Haas B."/>
            <person name="Henn M.R."/>
            <person name="Nusbaum C."/>
            <person name="Birren B."/>
        </authorList>
    </citation>
    <scope>NUCLEOTIDE SEQUENCE [LARGE SCALE GENOMIC DNA]</scope>
    <source>
        <strain evidence="10">NA</strain>
    </source>
</reference>
<dbReference type="GO" id="GO:0016055">
    <property type="term" value="P:Wnt signaling pathway"/>
    <property type="evidence" value="ECO:0007669"/>
    <property type="project" value="UniProtKB-KW"/>
</dbReference>
<comment type="subcellular location">
    <subcellularLocation>
        <location evidence="1 8">Secreted</location>
        <location evidence="1 8">Extracellular space</location>
        <location evidence="1 8">Extracellular matrix</location>
    </subcellularLocation>
</comment>
<keyword evidence="3 8" id="KW-0217">Developmental protein</keyword>
<dbReference type="GO" id="GO:0005576">
    <property type="term" value="C:extracellular region"/>
    <property type="evidence" value="ECO:0007669"/>
    <property type="project" value="InterPro"/>
</dbReference>
<comment type="similarity">
    <text evidence="2 8">Belongs to the Wnt family.</text>
</comment>
<comment type="function">
    <text evidence="8">Ligand for members of the frizzled family of seven transmembrane receptors.</text>
</comment>
<name>J9EQV8_WUCBA</name>
<dbReference type="Proteomes" id="UP000004810">
    <property type="component" value="Unassembled WGS sequence"/>
</dbReference>
<evidence type="ECO:0000256" key="7">
    <source>
        <dbReference type="ARBA" id="ARBA00023157"/>
    </source>
</evidence>
<evidence type="ECO:0000313" key="9">
    <source>
        <dbReference type="EMBL" id="EJW77664.1"/>
    </source>
</evidence>
<organism evidence="9 10">
    <name type="scientific">Wuchereria bancrofti</name>
    <dbReference type="NCBI Taxonomy" id="6293"/>
    <lineage>
        <taxon>Eukaryota</taxon>
        <taxon>Metazoa</taxon>
        <taxon>Ecdysozoa</taxon>
        <taxon>Nematoda</taxon>
        <taxon>Chromadorea</taxon>
        <taxon>Rhabditida</taxon>
        <taxon>Spirurina</taxon>
        <taxon>Spiruromorpha</taxon>
        <taxon>Filarioidea</taxon>
        <taxon>Onchocercidae</taxon>
        <taxon>Wuchereria</taxon>
    </lineage>
</organism>
<dbReference type="Pfam" id="PF00110">
    <property type="entry name" value="wnt"/>
    <property type="match status" value="1"/>
</dbReference>
<evidence type="ECO:0000256" key="8">
    <source>
        <dbReference type="RuleBase" id="RU003500"/>
    </source>
</evidence>
<comment type="caution">
    <text evidence="9">The sequence shown here is derived from an EMBL/GenBank/DDBJ whole genome shotgun (WGS) entry which is preliminary data.</text>
</comment>
<gene>
    <name evidence="9" type="ORF">WUBG_11427</name>
</gene>
<evidence type="ECO:0000256" key="6">
    <source>
        <dbReference type="ARBA" id="ARBA00022687"/>
    </source>
</evidence>
<protein>
    <recommendedName>
        <fullName evidence="8">Protein Wnt</fullName>
    </recommendedName>
</protein>
<accession>J9EQV8</accession>
<dbReference type="InterPro" id="IPR005817">
    <property type="entry name" value="Wnt"/>
</dbReference>
<dbReference type="AlphaFoldDB" id="J9EQV8"/>
<dbReference type="EMBL" id="ADBV01007498">
    <property type="protein sequence ID" value="EJW77664.1"/>
    <property type="molecule type" value="Genomic_DNA"/>
</dbReference>
<evidence type="ECO:0000256" key="1">
    <source>
        <dbReference type="ARBA" id="ARBA00004498"/>
    </source>
</evidence>
<keyword evidence="5" id="KW-0272">Extracellular matrix</keyword>
<evidence type="ECO:0000256" key="2">
    <source>
        <dbReference type="ARBA" id="ARBA00005683"/>
    </source>
</evidence>
<keyword evidence="6 8" id="KW-0879">Wnt signaling pathway</keyword>
<evidence type="ECO:0000256" key="3">
    <source>
        <dbReference type="ARBA" id="ARBA00022473"/>
    </source>
</evidence>
<evidence type="ECO:0000256" key="5">
    <source>
        <dbReference type="ARBA" id="ARBA00022530"/>
    </source>
</evidence>
<sequence length="126" mass="14853">MIRAAILSSNRRKKPIPPPLRQSSISFCQCPSLFRPLTVYDKLQTTVSQSYPYAYFCNRIALSLSSSKIDRLHPQWSCRHLYGLTRKQLRFCRRNIEQMDSIRAGAQLAYSECQYQFQQRRFICHS</sequence>
<keyword evidence="7" id="KW-1015">Disulfide bond</keyword>
<evidence type="ECO:0000256" key="4">
    <source>
        <dbReference type="ARBA" id="ARBA00022525"/>
    </source>
</evidence>
<proteinExistence type="inferred from homology"/>